<dbReference type="AlphaFoldDB" id="A0A0C9W5U5"/>
<evidence type="ECO:0000313" key="3">
    <source>
        <dbReference type="Proteomes" id="UP000053820"/>
    </source>
</evidence>
<sequence length="216" mass="23674">MAQRDLLFPSIAAPGEMPQETDSLFPPPGVSSLHLSPLPLHAQQEMTPSATTITLPTPEPVHAQLASVEYRNPPRFIFYPISWDDPESPPPSAGVDHCSTKSNPNKLDIPDEVCGEVDEELLDSASAACSPENPFLAIDRWRRNVIKCSGGAPSELLEPIQDADIVLPLLSLPRNDDRAPEAWEAAPFRRDSNASDDDEIRIWIHPLTVSGGFDRL</sequence>
<keyword evidence="3" id="KW-1185">Reference proteome</keyword>
<evidence type="ECO:0000313" key="2">
    <source>
        <dbReference type="EMBL" id="KIJ62123.1"/>
    </source>
</evidence>
<protein>
    <submittedName>
        <fullName evidence="2">Uncharacterized protein</fullName>
    </submittedName>
</protein>
<gene>
    <name evidence="2" type="ORF">HYDPIDRAFT_30675</name>
</gene>
<feature type="region of interest" description="Disordered" evidence="1">
    <location>
        <begin position="1"/>
        <end position="30"/>
    </location>
</feature>
<accession>A0A0C9W5U5</accession>
<dbReference type="Proteomes" id="UP000053820">
    <property type="component" value="Unassembled WGS sequence"/>
</dbReference>
<dbReference type="OrthoDB" id="2641290at2759"/>
<dbReference type="HOGENOM" id="CLU_111215_0_0_1"/>
<name>A0A0C9W5U5_9AGAM</name>
<dbReference type="EMBL" id="KN839857">
    <property type="protein sequence ID" value="KIJ62123.1"/>
    <property type="molecule type" value="Genomic_DNA"/>
</dbReference>
<reference evidence="2 3" key="1">
    <citation type="submission" date="2014-04" db="EMBL/GenBank/DDBJ databases">
        <title>Evolutionary Origins and Diversification of the Mycorrhizal Mutualists.</title>
        <authorList>
            <consortium name="DOE Joint Genome Institute"/>
            <consortium name="Mycorrhizal Genomics Consortium"/>
            <person name="Kohler A."/>
            <person name="Kuo A."/>
            <person name="Nagy L.G."/>
            <person name="Floudas D."/>
            <person name="Copeland A."/>
            <person name="Barry K.W."/>
            <person name="Cichocki N."/>
            <person name="Veneault-Fourrey C."/>
            <person name="LaButti K."/>
            <person name="Lindquist E.A."/>
            <person name="Lipzen A."/>
            <person name="Lundell T."/>
            <person name="Morin E."/>
            <person name="Murat C."/>
            <person name="Riley R."/>
            <person name="Ohm R."/>
            <person name="Sun H."/>
            <person name="Tunlid A."/>
            <person name="Henrissat B."/>
            <person name="Grigoriev I.V."/>
            <person name="Hibbett D.S."/>
            <person name="Martin F."/>
        </authorList>
    </citation>
    <scope>NUCLEOTIDE SEQUENCE [LARGE SCALE GENOMIC DNA]</scope>
    <source>
        <strain evidence="2 3">MD-312</strain>
    </source>
</reference>
<proteinExistence type="predicted"/>
<organism evidence="2 3">
    <name type="scientific">Hydnomerulius pinastri MD-312</name>
    <dbReference type="NCBI Taxonomy" id="994086"/>
    <lineage>
        <taxon>Eukaryota</taxon>
        <taxon>Fungi</taxon>
        <taxon>Dikarya</taxon>
        <taxon>Basidiomycota</taxon>
        <taxon>Agaricomycotina</taxon>
        <taxon>Agaricomycetes</taxon>
        <taxon>Agaricomycetidae</taxon>
        <taxon>Boletales</taxon>
        <taxon>Boletales incertae sedis</taxon>
        <taxon>Leucogyrophana</taxon>
    </lineage>
</organism>
<evidence type="ECO:0000256" key="1">
    <source>
        <dbReference type="SAM" id="MobiDB-lite"/>
    </source>
</evidence>